<dbReference type="STRING" id="100225.SAMN05421595_2659"/>
<protein>
    <recommendedName>
        <fullName evidence="5">HAMP domain-containing protein</fullName>
    </recommendedName>
</protein>
<feature type="transmembrane region" description="Helical" evidence="4">
    <location>
        <begin position="220"/>
        <end position="243"/>
    </location>
</feature>
<feature type="domain" description="HAMP" evidence="5">
    <location>
        <begin position="246"/>
        <end position="298"/>
    </location>
</feature>
<evidence type="ECO:0000256" key="3">
    <source>
        <dbReference type="SAM" id="MobiDB-lite"/>
    </source>
</evidence>
<dbReference type="CDD" id="cd06225">
    <property type="entry name" value="HAMP"/>
    <property type="match status" value="1"/>
</dbReference>
<dbReference type="Proteomes" id="UP000008495">
    <property type="component" value="Unassembled WGS sequence"/>
</dbReference>
<dbReference type="InterPro" id="IPR003660">
    <property type="entry name" value="HAMP_dom"/>
</dbReference>
<feature type="region of interest" description="Disordered" evidence="3">
    <location>
        <begin position="319"/>
        <end position="345"/>
    </location>
</feature>
<proteinExistence type="predicted"/>
<evidence type="ECO:0000259" key="5">
    <source>
        <dbReference type="PROSITE" id="PS50885"/>
    </source>
</evidence>
<dbReference type="PROSITE" id="PS50885">
    <property type="entry name" value="HAMP"/>
    <property type="match status" value="1"/>
</dbReference>
<name>K6VVZ2_9MICO</name>
<sequence length="345" mass="36393">MSQEKIVLPGQQLSSPSADGGGGTGHNWFSRLSLRAKILSVGVIGVLTALLLGGVNIWSLGNAQAASQEVATAKDLYEKVTNVLWKISDVNNYQNAYALDAHIVGGPKAVDATSTNRKEFVGRSEAVKKILNGDIGARTEEGRRLWKKIGDDFSEYMALDDKAVAQYKSGTTAGVAAGDDIVITQENAVLDKVAKDGEDMQKTADNRVQRALNDQENSRVTALIVSAITILIGIAGIAVVAWLTSRLVLRSVASLQRTLQAMGDGDLTVEPEILSGDEIGRMAQAGERTRRSMQGIVSQVADASQAVAAASEELSAVSSQVGSSAEHSSSQLAIVTNSAEDVSRN</sequence>
<keyword evidence="4" id="KW-0472">Membrane</keyword>
<feature type="transmembrane region" description="Helical" evidence="4">
    <location>
        <begin position="38"/>
        <end position="58"/>
    </location>
</feature>
<dbReference type="PANTHER" id="PTHR32089">
    <property type="entry name" value="METHYL-ACCEPTING CHEMOTAXIS PROTEIN MCPB"/>
    <property type="match status" value="1"/>
</dbReference>
<dbReference type="EMBL" id="BAGZ01000027">
    <property type="protein sequence ID" value="GAB79480.1"/>
    <property type="molecule type" value="Genomic_DNA"/>
</dbReference>
<dbReference type="Gene3D" id="1.10.287.950">
    <property type="entry name" value="Methyl-accepting chemotaxis protein"/>
    <property type="match status" value="1"/>
</dbReference>
<feature type="compositionally biased region" description="Polar residues" evidence="3">
    <location>
        <begin position="322"/>
        <end position="345"/>
    </location>
</feature>
<evidence type="ECO:0000313" key="6">
    <source>
        <dbReference type="EMBL" id="GAB79480.1"/>
    </source>
</evidence>
<dbReference type="RefSeq" id="WP_006504239.1">
    <property type="nucleotide sequence ID" value="NZ_BAGZ01000027.1"/>
</dbReference>
<dbReference type="GO" id="GO:0007165">
    <property type="term" value="P:signal transduction"/>
    <property type="evidence" value="ECO:0007669"/>
    <property type="project" value="InterPro"/>
</dbReference>
<evidence type="ECO:0000313" key="7">
    <source>
        <dbReference type="Proteomes" id="UP000008495"/>
    </source>
</evidence>
<dbReference type="Pfam" id="PF00672">
    <property type="entry name" value="HAMP"/>
    <property type="match status" value="1"/>
</dbReference>
<keyword evidence="7" id="KW-1185">Reference proteome</keyword>
<evidence type="ECO:0000256" key="4">
    <source>
        <dbReference type="SAM" id="Phobius"/>
    </source>
</evidence>
<gene>
    <name evidence="6" type="ORF">AUCHE_27_00100</name>
</gene>
<dbReference type="OrthoDB" id="1115140at2"/>
<comment type="caution">
    <text evidence="6">The sequence shown here is derived from an EMBL/GenBank/DDBJ whole genome shotgun (WGS) entry which is preliminary data.</text>
</comment>
<evidence type="ECO:0000256" key="1">
    <source>
        <dbReference type="ARBA" id="ARBA00022692"/>
    </source>
</evidence>
<feature type="region of interest" description="Disordered" evidence="3">
    <location>
        <begin position="1"/>
        <end position="22"/>
    </location>
</feature>
<dbReference type="PANTHER" id="PTHR32089:SF112">
    <property type="entry name" value="LYSOZYME-LIKE PROTEIN-RELATED"/>
    <property type="match status" value="1"/>
</dbReference>
<dbReference type="AlphaFoldDB" id="K6VVZ2"/>
<dbReference type="GO" id="GO:0016020">
    <property type="term" value="C:membrane"/>
    <property type="evidence" value="ECO:0007669"/>
    <property type="project" value="InterPro"/>
</dbReference>
<dbReference type="eggNOG" id="COG0840">
    <property type="taxonomic scope" value="Bacteria"/>
</dbReference>
<keyword evidence="2 4" id="KW-1133">Transmembrane helix</keyword>
<reference evidence="6 7" key="1">
    <citation type="submission" date="2012-08" db="EMBL/GenBank/DDBJ databases">
        <title>Whole genome shotgun sequence of Austwickia chelonae NBRC 105200.</title>
        <authorList>
            <person name="Yoshida I."/>
            <person name="Hosoyama A."/>
            <person name="Tsuchikane K."/>
            <person name="Katsumata H."/>
            <person name="Ando Y."/>
            <person name="Ohji S."/>
            <person name="Hamada M."/>
            <person name="Tamura T."/>
            <person name="Yamazoe A."/>
            <person name="Yamazaki S."/>
            <person name="Fujita N."/>
        </authorList>
    </citation>
    <scope>NUCLEOTIDE SEQUENCE [LARGE SCALE GENOMIC DNA]</scope>
    <source>
        <strain evidence="6 7">NBRC 105200</strain>
    </source>
</reference>
<dbReference type="SMART" id="SM00304">
    <property type="entry name" value="HAMP"/>
    <property type="match status" value="1"/>
</dbReference>
<evidence type="ECO:0000256" key="2">
    <source>
        <dbReference type="ARBA" id="ARBA00022989"/>
    </source>
</evidence>
<keyword evidence="1 4" id="KW-0812">Transmembrane</keyword>
<accession>K6VVZ2</accession>
<dbReference type="SUPFAM" id="SSF158472">
    <property type="entry name" value="HAMP domain-like"/>
    <property type="match status" value="1"/>
</dbReference>
<feature type="non-terminal residue" evidence="6">
    <location>
        <position position="345"/>
    </location>
</feature>
<organism evidence="6 7">
    <name type="scientific">Austwickia chelonae NBRC 105200</name>
    <dbReference type="NCBI Taxonomy" id="1184607"/>
    <lineage>
        <taxon>Bacteria</taxon>
        <taxon>Bacillati</taxon>
        <taxon>Actinomycetota</taxon>
        <taxon>Actinomycetes</taxon>
        <taxon>Micrococcales</taxon>
        <taxon>Dermatophilaceae</taxon>
        <taxon>Austwickia</taxon>
    </lineage>
</organism>